<dbReference type="Proteomes" id="UP001050691">
    <property type="component" value="Unassembled WGS sequence"/>
</dbReference>
<dbReference type="Pfam" id="PF00743">
    <property type="entry name" value="FMO-like"/>
    <property type="match status" value="1"/>
</dbReference>
<evidence type="ECO:0000256" key="1">
    <source>
        <dbReference type="ARBA" id="ARBA00010139"/>
    </source>
</evidence>
<evidence type="ECO:0000256" key="2">
    <source>
        <dbReference type="ARBA" id="ARBA00022630"/>
    </source>
</evidence>
<dbReference type="Gene3D" id="3.50.50.60">
    <property type="entry name" value="FAD/NAD(P)-binding domain"/>
    <property type="match status" value="2"/>
</dbReference>
<accession>A0AAV5A6H8</accession>
<evidence type="ECO:0000256" key="4">
    <source>
        <dbReference type="ARBA" id="ARBA00023002"/>
    </source>
</evidence>
<feature type="transmembrane region" description="Helical" evidence="5">
    <location>
        <begin position="12"/>
        <end position="31"/>
    </location>
</feature>
<evidence type="ECO:0000256" key="3">
    <source>
        <dbReference type="ARBA" id="ARBA00022827"/>
    </source>
</evidence>
<dbReference type="GO" id="GO:0050660">
    <property type="term" value="F:flavin adenine dinucleotide binding"/>
    <property type="evidence" value="ECO:0007669"/>
    <property type="project" value="InterPro"/>
</dbReference>
<keyword evidence="5" id="KW-0812">Transmembrane</keyword>
<dbReference type="GO" id="GO:0004499">
    <property type="term" value="F:N,N-dimethylaniline monooxygenase activity"/>
    <property type="evidence" value="ECO:0007669"/>
    <property type="project" value="InterPro"/>
</dbReference>
<reference evidence="6" key="1">
    <citation type="submission" date="2021-10" db="EMBL/GenBank/DDBJ databases">
        <title>De novo Genome Assembly of Clathrus columnatus (Basidiomycota, Fungi) Using Illumina and Nanopore Sequence Data.</title>
        <authorList>
            <person name="Ogiso-Tanaka E."/>
            <person name="Itagaki H."/>
            <person name="Hosoya T."/>
            <person name="Hosaka K."/>
        </authorList>
    </citation>
    <scope>NUCLEOTIDE SEQUENCE</scope>
    <source>
        <strain evidence="6">MO-923</strain>
    </source>
</reference>
<dbReference type="InterPro" id="IPR051209">
    <property type="entry name" value="FAD-bind_Monooxygenase_sf"/>
</dbReference>
<dbReference type="InterPro" id="IPR036188">
    <property type="entry name" value="FAD/NAD-bd_sf"/>
</dbReference>
<dbReference type="GO" id="GO:0050661">
    <property type="term" value="F:NADP binding"/>
    <property type="evidence" value="ECO:0007669"/>
    <property type="project" value="InterPro"/>
</dbReference>
<sequence>MSSITKKGEIKYNKIVCIGLGLSGICLGVQLKRKWNFKDMHFYDRNENYSGTWWVNRYPGKPQTLPLDYTKGSWTGLLPRSNEIRSYISGVVTKYNLEPHMTFHTDCEEAIWDKERSLWILHMRNIVTGEKFIHECEILFSAVGQLSQPRLPAIPGIETFEGESFHSSRWEEEVSLDGKDIVVIGNGCTQIIPEIVSKAKSVTQIVKSAQWLLDFQNPPFPRALVRALETFPILARAFRALLFITFERQWLLFPMSKRGAGLRKLAEDQSKAYIREVAPVKYQDILIPDFEMGCRRRIFDSNRAYLKALHSDNLLLTKEAILEIKPNGVLTNKGFYTADIIVYATGFQTNKHLGLRVKGENGLWLDEHWRNQGGPSAYNSLSVAGFPNFFTLYGPNASTGHTSVVLTVENAIEGALKVLSPLLKGEATKIEIKKTAYEKWTTRVQTATKNCVFFAGGCNNWYVSESGWNGTMYPWSQIHFWWRQRFPHWKDWEYTV</sequence>
<keyword evidence="2" id="KW-0285">Flavoprotein</keyword>
<dbReference type="AlphaFoldDB" id="A0AAV5A6H8"/>
<name>A0AAV5A6H8_9AGAM</name>
<organism evidence="6 7">
    <name type="scientific">Clathrus columnatus</name>
    <dbReference type="NCBI Taxonomy" id="1419009"/>
    <lineage>
        <taxon>Eukaryota</taxon>
        <taxon>Fungi</taxon>
        <taxon>Dikarya</taxon>
        <taxon>Basidiomycota</taxon>
        <taxon>Agaricomycotina</taxon>
        <taxon>Agaricomycetes</taxon>
        <taxon>Phallomycetidae</taxon>
        <taxon>Phallales</taxon>
        <taxon>Clathraceae</taxon>
        <taxon>Clathrus</taxon>
    </lineage>
</organism>
<proteinExistence type="inferred from homology"/>
<dbReference type="SUPFAM" id="SSF51905">
    <property type="entry name" value="FAD/NAD(P)-binding domain"/>
    <property type="match status" value="1"/>
</dbReference>
<keyword evidence="4" id="KW-0560">Oxidoreductase</keyword>
<keyword evidence="5" id="KW-1133">Transmembrane helix</keyword>
<keyword evidence="5" id="KW-0472">Membrane</keyword>
<comment type="caution">
    <text evidence="6">The sequence shown here is derived from an EMBL/GenBank/DDBJ whole genome shotgun (WGS) entry which is preliminary data.</text>
</comment>
<dbReference type="PANTHER" id="PTHR42877">
    <property type="entry name" value="L-ORNITHINE N(5)-MONOOXYGENASE-RELATED"/>
    <property type="match status" value="1"/>
</dbReference>
<keyword evidence="7" id="KW-1185">Reference proteome</keyword>
<dbReference type="InterPro" id="IPR020946">
    <property type="entry name" value="Flavin_mOase-like"/>
</dbReference>
<dbReference type="PANTHER" id="PTHR42877:SF10">
    <property type="entry name" value="L-ORNITHINE N(5)-OXYGENASE"/>
    <property type="match status" value="1"/>
</dbReference>
<comment type="similarity">
    <text evidence="1">Belongs to the FAD-binding monooxygenase family.</text>
</comment>
<gene>
    <name evidence="6" type="ORF">Clacol_003300</name>
</gene>
<protein>
    <submittedName>
        <fullName evidence="6">Uncharacterized protein</fullName>
    </submittedName>
</protein>
<evidence type="ECO:0000313" key="7">
    <source>
        <dbReference type="Proteomes" id="UP001050691"/>
    </source>
</evidence>
<evidence type="ECO:0000313" key="6">
    <source>
        <dbReference type="EMBL" id="GJJ09078.1"/>
    </source>
</evidence>
<dbReference type="EMBL" id="BPWL01000004">
    <property type="protein sequence ID" value="GJJ09078.1"/>
    <property type="molecule type" value="Genomic_DNA"/>
</dbReference>
<evidence type="ECO:0000256" key="5">
    <source>
        <dbReference type="SAM" id="Phobius"/>
    </source>
</evidence>
<keyword evidence="3" id="KW-0274">FAD</keyword>